<dbReference type="EMBL" id="BPLR01000918">
    <property type="protein sequence ID" value="GIY98373.1"/>
    <property type="molecule type" value="Genomic_DNA"/>
</dbReference>
<evidence type="ECO:0000313" key="1">
    <source>
        <dbReference type="EMBL" id="GIY98373.1"/>
    </source>
</evidence>
<proteinExistence type="predicted"/>
<accession>A0AAV4XX59</accession>
<name>A0AAV4XX59_CAEEX</name>
<sequence>MKNLKQYPANGHNDQLHQYAWAVSIRSHGHSRDVHDFELGGVLMNPLEGVFGNRQRLSRTNTVSDSNEMIHYINVIRRSATL</sequence>
<protein>
    <submittedName>
        <fullName evidence="1">Uncharacterized protein</fullName>
    </submittedName>
</protein>
<reference evidence="1 2" key="1">
    <citation type="submission" date="2021-06" db="EMBL/GenBank/DDBJ databases">
        <title>Caerostris extrusa draft genome.</title>
        <authorList>
            <person name="Kono N."/>
            <person name="Arakawa K."/>
        </authorList>
    </citation>
    <scope>NUCLEOTIDE SEQUENCE [LARGE SCALE GENOMIC DNA]</scope>
</reference>
<dbReference type="AlphaFoldDB" id="A0AAV4XX59"/>
<organism evidence="1 2">
    <name type="scientific">Caerostris extrusa</name>
    <name type="common">Bark spider</name>
    <name type="synonym">Caerostris bankana</name>
    <dbReference type="NCBI Taxonomy" id="172846"/>
    <lineage>
        <taxon>Eukaryota</taxon>
        <taxon>Metazoa</taxon>
        <taxon>Ecdysozoa</taxon>
        <taxon>Arthropoda</taxon>
        <taxon>Chelicerata</taxon>
        <taxon>Arachnida</taxon>
        <taxon>Araneae</taxon>
        <taxon>Araneomorphae</taxon>
        <taxon>Entelegynae</taxon>
        <taxon>Araneoidea</taxon>
        <taxon>Araneidae</taxon>
        <taxon>Caerostris</taxon>
    </lineage>
</organism>
<dbReference type="Proteomes" id="UP001054945">
    <property type="component" value="Unassembled WGS sequence"/>
</dbReference>
<evidence type="ECO:0000313" key="2">
    <source>
        <dbReference type="Proteomes" id="UP001054945"/>
    </source>
</evidence>
<gene>
    <name evidence="1" type="ORF">CEXT_59821</name>
</gene>
<comment type="caution">
    <text evidence="1">The sequence shown here is derived from an EMBL/GenBank/DDBJ whole genome shotgun (WGS) entry which is preliminary data.</text>
</comment>
<keyword evidence="2" id="KW-1185">Reference proteome</keyword>